<dbReference type="SUPFAM" id="SSF57362">
    <property type="entry name" value="BPTI-like"/>
    <property type="match status" value="1"/>
</dbReference>
<reference evidence="6" key="1">
    <citation type="submission" date="2012-12" db="EMBL/GenBank/DDBJ databases">
        <title>Identification and characterization of a phenylalanine ammonia-lyase gene family in Isatis indigotica Fort.</title>
        <authorList>
            <person name="Liu Q."/>
            <person name="Chen J."/>
            <person name="Zhou X."/>
            <person name="Di P."/>
            <person name="Xiao Y."/>
            <person name="Xuan H."/>
            <person name="Zhang L."/>
            <person name="Chen W."/>
        </authorList>
    </citation>
    <scope>NUCLEOTIDE SEQUENCE</scope>
    <source>
        <tissue evidence="6">Salivary gland</tissue>
    </source>
</reference>
<keyword evidence="4" id="KW-0472">Membrane</keyword>
<dbReference type="InterPro" id="IPR002223">
    <property type="entry name" value="Kunitz_BPTI"/>
</dbReference>
<evidence type="ECO:0000313" key="6">
    <source>
        <dbReference type="EMBL" id="JAA72893.1"/>
    </source>
</evidence>
<evidence type="ECO:0000256" key="4">
    <source>
        <dbReference type="SAM" id="Phobius"/>
    </source>
</evidence>
<name>A0A0K8RPP6_IXORI</name>
<evidence type="ECO:0000256" key="3">
    <source>
        <dbReference type="ARBA" id="ARBA00023157"/>
    </source>
</evidence>
<accession>A0A0K8RPP6</accession>
<dbReference type="Pfam" id="PF00014">
    <property type="entry name" value="Kunitz_BPTI"/>
    <property type="match status" value="1"/>
</dbReference>
<keyword evidence="1" id="KW-0646">Protease inhibitor</keyword>
<organism evidence="6">
    <name type="scientific">Ixodes ricinus</name>
    <name type="common">Common tick</name>
    <name type="synonym">Acarus ricinus</name>
    <dbReference type="NCBI Taxonomy" id="34613"/>
    <lineage>
        <taxon>Eukaryota</taxon>
        <taxon>Metazoa</taxon>
        <taxon>Ecdysozoa</taxon>
        <taxon>Arthropoda</taxon>
        <taxon>Chelicerata</taxon>
        <taxon>Arachnida</taxon>
        <taxon>Acari</taxon>
        <taxon>Parasitiformes</taxon>
        <taxon>Ixodida</taxon>
        <taxon>Ixodoidea</taxon>
        <taxon>Ixodidae</taxon>
        <taxon>Ixodinae</taxon>
        <taxon>Ixodes</taxon>
    </lineage>
</organism>
<dbReference type="SMART" id="SM00131">
    <property type="entry name" value="KU"/>
    <property type="match status" value="1"/>
</dbReference>
<dbReference type="EMBL" id="GADI01000915">
    <property type="protein sequence ID" value="JAA72893.1"/>
    <property type="molecule type" value="mRNA"/>
</dbReference>
<sequence>RARRAFKTKTPSHPSHPSSFSAYRRDMRWLLILAILLACNTCIVTAIHYRCTRSKSPGRRCGFWKPRYYFDLKSRRCKGFFYGGCGGNENRFKSWFACTRTCKFCIRSAWDTLYSQGPLKKRKAWTTYG</sequence>
<keyword evidence="2" id="KW-0722">Serine protease inhibitor</keyword>
<dbReference type="PROSITE" id="PS50279">
    <property type="entry name" value="BPTI_KUNITZ_2"/>
    <property type="match status" value="1"/>
</dbReference>
<dbReference type="InterPro" id="IPR050098">
    <property type="entry name" value="TFPI/VKTCI-like"/>
</dbReference>
<dbReference type="GO" id="GO:0004867">
    <property type="term" value="F:serine-type endopeptidase inhibitor activity"/>
    <property type="evidence" value="ECO:0007669"/>
    <property type="project" value="UniProtKB-KW"/>
</dbReference>
<keyword evidence="4" id="KW-1133">Transmembrane helix</keyword>
<keyword evidence="3" id="KW-1015">Disulfide bond</keyword>
<protein>
    <submittedName>
        <fullName evidence="6">Putative salivary kunitz domain protein</fullName>
    </submittedName>
</protein>
<dbReference type="PRINTS" id="PR00759">
    <property type="entry name" value="BASICPTASE"/>
</dbReference>
<feature type="transmembrane region" description="Helical" evidence="4">
    <location>
        <begin position="29"/>
        <end position="49"/>
    </location>
</feature>
<dbReference type="Gene3D" id="4.10.410.10">
    <property type="entry name" value="Pancreatic trypsin inhibitor Kunitz domain"/>
    <property type="match status" value="1"/>
</dbReference>
<evidence type="ECO:0000256" key="2">
    <source>
        <dbReference type="ARBA" id="ARBA00022900"/>
    </source>
</evidence>
<keyword evidence="4" id="KW-0812">Transmembrane</keyword>
<dbReference type="PANTHER" id="PTHR10083">
    <property type="entry name" value="KUNITZ-TYPE PROTEASE INHIBITOR-RELATED"/>
    <property type="match status" value="1"/>
</dbReference>
<dbReference type="AlphaFoldDB" id="A0A0K8RPP6"/>
<dbReference type="GO" id="GO:0005615">
    <property type="term" value="C:extracellular space"/>
    <property type="evidence" value="ECO:0007669"/>
    <property type="project" value="TreeGrafter"/>
</dbReference>
<dbReference type="PANTHER" id="PTHR10083:SF374">
    <property type="entry name" value="BPTI_KUNITZ INHIBITOR DOMAIN-CONTAINING PROTEIN"/>
    <property type="match status" value="1"/>
</dbReference>
<dbReference type="InterPro" id="IPR020901">
    <property type="entry name" value="Prtase_inh_Kunz-CS"/>
</dbReference>
<evidence type="ECO:0000259" key="5">
    <source>
        <dbReference type="PROSITE" id="PS50279"/>
    </source>
</evidence>
<proteinExistence type="evidence at transcript level"/>
<feature type="domain" description="BPTI/Kunitz inhibitor" evidence="5">
    <location>
        <begin position="51"/>
        <end position="102"/>
    </location>
</feature>
<dbReference type="InterPro" id="IPR036880">
    <property type="entry name" value="Kunitz_BPTI_sf"/>
</dbReference>
<dbReference type="PROSITE" id="PS00280">
    <property type="entry name" value="BPTI_KUNITZ_1"/>
    <property type="match status" value="1"/>
</dbReference>
<feature type="non-terminal residue" evidence="6">
    <location>
        <position position="1"/>
    </location>
</feature>
<evidence type="ECO:0000256" key="1">
    <source>
        <dbReference type="ARBA" id="ARBA00022690"/>
    </source>
</evidence>